<gene>
    <name evidence="2" type="ORF">CINCED_3A005154</name>
</gene>
<dbReference type="EMBL" id="CABPRJ010001545">
    <property type="protein sequence ID" value="VVC39002.1"/>
    <property type="molecule type" value="Genomic_DNA"/>
</dbReference>
<dbReference type="PANTHER" id="PTHR33332">
    <property type="entry name" value="REVERSE TRANSCRIPTASE DOMAIN-CONTAINING PROTEIN"/>
    <property type="match status" value="1"/>
</dbReference>
<reference evidence="2 3" key="1">
    <citation type="submission" date="2019-08" db="EMBL/GenBank/DDBJ databases">
        <authorList>
            <person name="Alioto T."/>
            <person name="Alioto T."/>
            <person name="Gomez Garrido J."/>
        </authorList>
    </citation>
    <scope>NUCLEOTIDE SEQUENCE [LARGE SCALE GENOMIC DNA]</scope>
</reference>
<evidence type="ECO:0000313" key="2">
    <source>
        <dbReference type="EMBL" id="VVC39002.1"/>
    </source>
</evidence>
<organism evidence="2 3">
    <name type="scientific">Cinara cedri</name>
    <dbReference type="NCBI Taxonomy" id="506608"/>
    <lineage>
        <taxon>Eukaryota</taxon>
        <taxon>Metazoa</taxon>
        <taxon>Ecdysozoa</taxon>
        <taxon>Arthropoda</taxon>
        <taxon>Hexapoda</taxon>
        <taxon>Insecta</taxon>
        <taxon>Pterygota</taxon>
        <taxon>Neoptera</taxon>
        <taxon>Paraneoptera</taxon>
        <taxon>Hemiptera</taxon>
        <taxon>Sternorrhyncha</taxon>
        <taxon>Aphidomorpha</taxon>
        <taxon>Aphidoidea</taxon>
        <taxon>Aphididae</taxon>
        <taxon>Lachninae</taxon>
        <taxon>Cinara</taxon>
    </lineage>
</organism>
<proteinExistence type="predicted"/>
<protein>
    <submittedName>
        <fullName evidence="2">Reverse transcriptase domain</fullName>
    </submittedName>
</protein>
<keyword evidence="3" id="KW-1185">Reference proteome</keyword>
<evidence type="ECO:0000313" key="3">
    <source>
        <dbReference type="Proteomes" id="UP000325440"/>
    </source>
</evidence>
<accession>A0A5E4N9C1</accession>
<dbReference type="PROSITE" id="PS50878">
    <property type="entry name" value="RT_POL"/>
    <property type="match status" value="1"/>
</dbReference>
<dbReference type="AlphaFoldDB" id="A0A5E4N9C1"/>
<dbReference type="GO" id="GO:0003964">
    <property type="term" value="F:RNA-directed DNA polymerase activity"/>
    <property type="evidence" value="ECO:0007669"/>
    <property type="project" value="UniProtKB-KW"/>
</dbReference>
<dbReference type="InterPro" id="IPR000477">
    <property type="entry name" value="RT_dom"/>
</dbReference>
<dbReference type="Pfam" id="PF00078">
    <property type="entry name" value="RVT_1"/>
    <property type="match status" value="1"/>
</dbReference>
<dbReference type="OrthoDB" id="6622304at2759"/>
<keyword evidence="2" id="KW-0548">Nucleotidyltransferase</keyword>
<keyword evidence="2" id="KW-0695">RNA-directed DNA polymerase</keyword>
<keyword evidence="2" id="KW-0808">Transferase</keyword>
<dbReference type="Proteomes" id="UP000325440">
    <property type="component" value="Unassembled WGS sequence"/>
</dbReference>
<sequence length="354" mass="40971">MFNYIKCFLTSRQFTVSLTNAQSKIFTQQNGIPQGSSLSVTLFLLAINDITNTIEFPIKANLFADDFNFWCKSPNLMTVQLFLQETANNIAKWSTLSGFKIASQKSQCILLTNKKGQNHIHIQLNDNIIPNNNTIKILGVCFDKKINWVQRLKYLKISLIRSLNIMKMISHTTWGGDENTLIKIHRHLIRSRMDYGASIYQSAKPNHHNIVDTTYKTSIRIALGAFRSSPIESIRNLVFEPPPELRKIERSLIYAASISRNPDNPAYKHIADLTQYSNIPEIDLSSLIKVQPYTFPPWNTNFDINLELTKFKKENTLLIIYKNHLNEILQKHKNVNLFFRRLQIRRRSGHSNHQ</sequence>
<feature type="domain" description="Reverse transcriptase" evidence="1">
    <location>
        <begin position="1"/>
        <end position="142"/>
    </location>
</feature>
<evidence type="ECO:0000259" key="1">
    <source>
        <dbReference type="PROSITE" id="PS50878"/>
    </source>
</evidence>
<name>A0A5E4N9C1_9HEMI</name>